<gene>
    <name evidence="2" type="ORF">L9F63_007058</name>
</gene>
<organism evidence="2 3">
    <name type="scientific">Diploptera punctata</name>
    <name type="common">Pacific beetle cockroach</name>
    <dbReference type="NCBI Taxonomy" id="6984"/>
    <lineage>
        <taxon>Eukaryota</taxon>
        <taxon>Metazoa</taxon>
        <taxon>Ecdysozoa</taxon>
        <taxon>Arthropoda</taxon>
        <taxon>Hexapoda</taxon>
        <taxon>Insecta</taxon>
        <taxon>Pterygota</taxon>
        <taxon>Neoptera</taxon>
        <taxon>Polyneoptera</taxon>
        <taxon>Dictyoptera</taxon>
        <taxon>Blattodea</taxon>
        <taxon>Blaberoidea</taxon>
        <taxon>Blaberidae</taxon>
        <taxon>Diplopterinae</taxon>
        <taxon>Diploptera</taxon>
    </lineage>
</organism>
<keyword evidence="3" id="KW-1185">Reference proteome</keyword>
<keyword evidence="1" id="KW-0472">Membrane</keyword>
<reference evidence="2" key="1">
    <citation type="journal article" date="2023" name="IScience">
        <title>Live-bearing cockroach genome reveals convergent evolutionary mechanisms linked to viviparity in insects and beyond.</title>
        <authorList>
            <person name="Fouks B."/>
            <person name="Harrison M.C."/>
            <person name="Mikhailova A.A."/>
            <person name="Marchal E."/>
            <person name="English S."/>
            <person name="Carruthers M."/>
            <person name="Jennings E.C."/>
            <person name="Chiamaka E.L."/>
            <person name="Frigard R.A."/>
            <person name="Pippel M."/>
            <person name="Attardo G.M."/>
            <person name="Benoit J.B."/>
            <person name="Bornberg-Bauer E."/>
            <person name="Tobe S.S."/>
        </authorList>
    </citation>
    <scope>NUCLEOTIDE SEQUENCE</scope>
    <source>
        <strain evidence="2">Stay&amp;Tobe</strain>
    </source>
</reference>
<feature type="transmembrane region" description="Helical" evidence="1">
    <location>
        <begin position="40"/>
        <end position="60"/>
    </location>
</feature>
<dbReference type="EMBL" id="JASPKZ010009809">
    <property type="protein sequence ID" value="KAJ9576093.1"/>
    <property type="molecule type" value="Genomic_DNA"/>
</dbReference>
<proteinExistence type="predicted"/>
<dbReference type="AlphaFoldDB" id="A0AAD7Z8V0"/>
<evidence type="ECO:0000313" key="2">
    <source>
        <dbReference type="EMBL" id="KAJ9576093.1"/>
    </source>
</evidence>
<protein>
    <submittedName>
        <fullName evidence="2">Uncharacterized protein</fullName>
    </submittedName>
</protein>
<feature type="transmembrane region" description="Helical" evidence="1">
    <location>
        <begin position="15"/>
        <end position="33"/>
    </location>
</feature>
<name>A0AAD7Z8V0_DIPPU</name>
<dbReference type="Proteomes" id="UP001233999">
    <property type="component" value="Unassembled WGS sequence"/>
</dbReference>
<sequence length="61" mass="7690">FEYVYYISRYSPFKLQFFIMTLYFIFSLKFFLSQLHIFEFLISCFLCLLLLNYLYCLYFIV</sequence>
<feature type="non-terminal residue" evidence="2">
    <location>
        <position position="1"/>
    </location>
</feature>
<reference evidence="2" key="2">
    <citation type="submission" date="2023-05" db="EMBL/GenBank/DDBJ databases">
        <authorList>
            <person name="Fouks B."/>
        </authorList>
    </citation>
    <scope>NUCLEOTIDE SEQUENCE</scope>
    <source>
        <strain evidence="2">Stay&amp;Tobe</strain>
        <tissue evidence="2">Testes</tissue>
    </source>
</reference>
<evidence type="ECO:0000256" key="1">
    <source>
        <dbReference type="SAM" id="Phobius"/>
    </source>
</evidence>
<keyword evidence="1" id="KW-0812">Transmembrane</keyword>
<keyword evidence="1" id="KW-1133">Transmembrane helix</keyword>
<comment type="caution">
    <text evidence="2">The sequence shown here is derived from an EMBL/GenBank/DDBJ whole genome shotgun (WGS) entry which is preliminary data.</text>
</comment>
<evidence type="ECO:0000313" key="3">
    <source>
        <dbReference type="Proteomes" id="UP001233999"/>
    </source>
</evidence>
<accession>A0AAD7Z8V0</accession>
<feature type="non-terminal residue" evidence="2">
    <location>
        <position position="61"/>
    </location>
</feature>